<dbReference type="RefSeq" id="WP_191208406.1">
    <property type="nucleotide sequence ID" value="NZ_BAABKL010000023.1"/>
</dbReference>
<dbReference type="SUPFAM" id="SSF53335">
    <property type="entry name" value="S-adenosyl-L-methionine-dependent methyltransferases"/>
    <property type="match status" value="1"/>
</dbReference>
<evidence type="ECO:0000313" key="1">
    <source>
        <dbReference type="EMBL" id="MBD3931093.1"/>
    </source>
</evidence>
<dbReference type="GO" id="GO:0008168">
    <property type="term" value="F:methyltransferase activity"/>
    <property type="evidence" value="ECO:0007669"/>
    <property type="project" value="UniProtKB-KW"/>
</dbReference>
<dbReference type="Pfam" id="PF13489">
    <property type="entry name" value="Methyltransf_23"/>
    <property type="match status" value="1"/>
</dbReference>
<dbReference type="GO" id="GO:0032259">
    <property type="term" value="P:methylation"/>
    <property type="evidence" value="ECO:0007669"/>
    <property type="project" value="UniProtKB-KW"/>
</dbReference>
<reference evidence="1" key="1">
    <citation type="submission" date="2020-09" db="EMBL/GenBank/DDBJ databases">
        <title>Secondary metabolite and genome analysis of marine Streptomyces chumphonensis KK1-2T.</title>
        <authorList>
            <person name="Phongsopitanun W."/>
            <person name="Kanchanasin P."/>
            <person name="Pittayakhajonwut P."/>
            <person name="Suwanborirux K."/>
            <person name="Tanasupawat S."/>
        </authorList>
    </citation>
    <scope>NUCLEOTIDE SEQUENCE</scope>
    <source>
        <strain evidence="1">KK1-2</strain>
    </source>
</reference>
<evidence type="ECO:0000313" key="2">
    <source>
        <dbReference type="Proteomes" id="UP000632289"/>
    </source>
</evidence>
<organism evidence="1 2">
    <name type="scientific">Streptomyces chumphonensis</name>
    <dbReference type="NCBI Taxonomy" id="1214925"/>
    <lineage>
        <taxon>Bacteria</taxon>
        <taxon>Bacillati</taxon>
        <taxon>Actinomycetota</taxon>
        <taxon>Actinomycetes</taxon>
        <taxon>Kitasatosporales</taxon>
        <taxon>Streptomycetaceae</taxon>
        <taxon>Streptomyces</taxon>
    </lineage>
</organism>
<accession>A0A927IAB8</accession>
<dbReference type="AlphaFoldDB" id="A0A927IAB8"/>
<gene>
    <name evidence="1" type="ORF">IF129_05895</name>
</gene>
<proteinExistence type="predicted"/>
<comment type="caution">
    <text evidence="1">The sequence shown here is derived from an EMBL/GenBank/DDBJ whole genome shotgun (WGS) entry which is preliminary data.</text>
</comment>
<dbReference type="CDD" id="cd02440">
    <property type="entry name" value="AdoMet_MTases"/>
    <property type="match status" value="1"/>
</dbReference>
<keyword evidence="1" id="KW-0489">Methyltransferase</keyword>
<sequence>MTTTVPLTGEQHLPWHADPYARALESGRGPLFLRRADGWLLPLEVERWCAGADEADLSVLRRCTDTVIDLGCGPGRLVAALARLGRTALGVDSAPAAVHRARALGGAAVCRSVFDALPDEGRWGSALLMDGNIGIGGDVAALLDRVGALLGPSGVLLAEAAGCEVDEQVEVRLQDADGVFGPPFRWARLGAAALRRRARAAGWHVLEEWTCGDRRFLSLCPVRDGTSAAGPRGAVVRLRR</sequence>
<dbReference type="InterPro" id="IPR029063">
    <property type="entry name" value="SAM-dependent_MTases_sf"/>
</dbReference>
<name>A0A927IAB8_9ACTN</name>
<dbReference type="EMBL" id="JACXYU010000002">
    <property type="protein sequence ID" value="MBD3931093.1"/>
    <property type="molecule type" value="Genomic_DNA"/>
</dbReference>
<dbReference type="Gene3D" id="3.40.50.150">
    <property type="entry name" value="Vaccinia Virus protein VP39"/>
    <property type="match status" value="1"/>
</dbReference>
<protein>
    <submittedName>
        <fullName evidence="1">Class I SAM-dependent methyltransferase</fullName>
    </submittedName>
</protein>
<keyword evidence="2" id="KW-1185">Reference proteome</keyword>
<dbReference type="Proteomes" id="UP000632289">
    <property type="component" value="Unassembled WGS sequence"/>
</dbReference>
<keyword evidence="1" id="KW-0808">Transferase</keyword>